<protein>
    <recommendedName>
        <fullName evidence="5">RING-type domain-containing protein</fullName>
    </recommendedName>
</protein>
<dbReference type="GO" id="GO:0008270">
    <property type="term" value="F:zinc ion binding"/>
    <property type="evidence" value="ECO:0007669"/>
    <property type="project" value="UniProtKB-KW"/>
</dbReference>
<dbReference type="Pfam" id="PF13445">
    <property type="entry name" value="zf-RING_UBOX"/>
    <property type="match status" value="1"/>
</dbReference>
<dbReference type="PROSITE" id="PS00518">
    <property type="entry name" value="ZF_RING_1"/>
    <property type="match status" value="1"/>
</dbReference>
<accession>A0A4W5MBY8</accession>
<dbReference type="InterPro" id="IPR013083">
    <property type="entry name" value="Znf_RING/FYVE/PHD"/>
</dbReference>
<reference evidence="7" key="1">
    <citation type="submission" date="2018-06" db="EMBL/GenBank/DDBJ databases">
        <title>Genome assembly of Danube salmon.</title>
        <authorList>
            <person name="Macqueen D.J."/>
            <person name="Gundappa M.K."/>
        </authorList>
    </citation>
    <scope>NUCLEOTIDE SEQUENCE [LARGE SCALE GENOMIC DNA]</scope>
</reference>
<dbReference type="GO" id="GO:0097505">
    <property type="term" value="C:Rad6-Rad18 complex"/>
    <property type="evidence" value="ECO:0007669"/>
    <property type="project" value="TreeGrafter"/>
</dbReference>
<dbReference type="Ensembl" id="ENSHHUT00000037343.1">
    <property type="protein sequence ID" value="ENSHHUP00000035907.1"/>
    <property type="gene ID" value="ENSHHUG00000022590.1"/>
</dbReference>
<dbReference type="InterPro" id="IPR027370">
    <property type="entry name" value="Znf-RING_euk"/>
</dbReference>
<dbReference type="GO" id="GO:0006513">
    <property type="term" value="P:protein monoubiquitination"/>
    <property type="evidence" value="ECO:0007669"/>
    <property type="project" value="InterPro"/>
</dbReference>
<feature type="domain" description="RING-type" evidence="5">
    <location>
        <begin position="15"/>
        <end position="54"/>
    </location>
</feature>
<keyword evidence="3" id="KW-0862">Zinc</keyword>
<dbReference type="InterPro" id="IPR001841">
    <property type="entry name" value="Znf_RING"/>
</dbReference>
<dbReference type="Proteomes" id="UP000314982">
    <property type="component" value="Unassembled WGS sequence"/>
</dbReference>
<evidence type="ECO:0000256" key="2">
    <source>
        <dbReference type="ARBA" id="ARBA00022771"/>
    </source>
</evidence>
<keyword evidence="7" id="KW-1185">Reference proteome</keyword>
<evidence type="ECO:0000259" key="5">
    <source>
        <dbReference type="PROSITE" id="PS50089"/>
    </source>
</evidence>
<dbReference type="GO" id="GO:0003697">
    <property type="term" value="F:single-stranded DNA binding"/>
    <property type="evidence" value="ECO:0007669"/>
    <property type="project" value="InterPro"/>
</dbReference>
<dbReference type="Gene3D" id="3.30.40.10">
    <property type="entry name" value="Zinc/RING finger domain, C3HC4 (zinc finger)"/>
    <property type="match status" value="1"/>
</dbReference>
<evidence type="ECO:0000256" key="1">
    <source>
        <dbReference type="ARBA" id="ARBA00022723"/>
    </source>
</evidence>
<sequence>MPTVKYQKKKIDLTCPVCKDLYREPVLLSCSHSFCKECLEKSWKGLGQKCPVCRKSCDGEQPISNRALMDATESFQKEKRWRGPNAISNVPLCFKCSYTHFEHSKQLENVHGRPFFLFFKILLADYIHIGLHPTYWMG</sequence>
<reference evidence="6" key="2">
    <citation type="submission" date="2025-08" db="UniProtKB">
        <authorList>
            <consortium name="Ensembl"/>
        </authorList>
    </citation>
    <scope>IDENTIFICATION</scope>
</reference>
<evidence type="ECO:0000313" key="6">
    <source>
        <dbReference type="Ensembl" id="ENSHHUP00000035907.1"/>
    </source>
</evidence>
<dbReference type="PANTHER" id="PTHR14134">
    <property type="entry name" value="E3 UBIQUITIN-PROTEIN LIGASE RAD18"/>
    <property type="match status" value="1"/>
</dbReference>
<dbReference type="STRING" id="62062.ENSHHUP00000035907"/>
<keyword evidence="2 4" id="KW-0863">Zinc-finger</keyword>
<dbReference type="PANTHER" id="PTHR14134:SF2">
    <property type="entry name" value="E3 UBIQUITIN-PROTEIN LIGASE RAD18"/>
    <property type="match status" value="1"/>
</dbReference>
<keyword evidence="1" id="KW-0479">Metal-binding</keyword>
<dbReference type="GO" id="GO:0005634">
    <property type="term" value="C:nucleus"/>
    <property type="evidence" value="ECO:0007669"/>
    <property type="project" value="TreeGrafter"/>
</dbReference>
<evidence type="ECO:0000256" key="3">
    <source>
        <dbReference type="ARBA" id="ARBA00022833"/>
    </source>
</evidence>
<dbReference type="SMART" id="SM00184">
    <property type="entry name" value="RING"/>
    <property type="match status" value="1"/>
</dbReference>
<proteinExistence type="predicted"/>
<dbReference type="GO" id="GO:0006301">
    <property type="term" value="P:DNA damage tolerance"/>
    <property type="evidence" value="ECO:0007669"/>
    <property type="project" value="InterPro"/>
</dbReference>
<dbReference type="InterPro" id="IPR039577">
    <property type="entry name" value="Rad18"/>
</dbReference>
<dbReference type="InterPro" id="IPR017907">
    <property type="entry name" value="Znf_RING_CS"/>
</dbReference>
<dbReference type="GO" id="GO:0061630">
    <property type="term" value="F:ubiquitin protein ligase activity"/>
    <property type="evidence" value="ECO:0007669"/>
    <property type="project" value="InterPro"/>
</dbReference>
<reference evidence="6" key="3">
    <citation type="submission" date="2025-09" db="UniProtKB">
        <authorList>
            <consortium name="Ensembl"/>
        </authorList>
    </citation>
    <scope>IDENTIFICATION</scope>
</reference>
<dbReference type="PROSITE" id="PS50089">
    <property type="entry name" value="ZF_RING_2"/>
    <property type="match status" value="1"/>
</dbReference>
<dbReference type="SUPFAM" id="SSF57850">
    <property type="entry name" value="RING/U-box"/>
    <property type="match status" value="1"/>
</dbReference>
<evidence type="ECO:0000313" key="7">
    <source>
        <dbReference type="Proteomes" id="UP000314982"/>
    </source>
</evidence>
<evidence type="ECO:0000256" key="4">
    <source>
        <dbReference type="PROSITE-ProRule" id="PRU00175"/>
    </source>
</evidence>
<organism evidence="6 7">
    <name type="scientific">Hucho hucho</name>
    <name type="common">huchen</name>
    <dbReference type="NCBI Taxonomy" id="62062"/>
    <lineage>
        <taxon>Eukaryota</taxon>
        <taxon>Metazoa</taxon>
        <taxon>Chordata</taxon>
        <taxon>Craniata</taxon>
        <taxon>Vertebrata</taxon>
        <taxon>Euteleostomi</taxon>
        <taxon>Actinopterygii</taxon>
        <taxon>Neopterygii</taxon>
        <taxon>Teleostei</taxon>
        <taxon>Protacanthopterygii</taxon>
        <taxon>Salmoniformes</taxon>
        <taxon>Salmonidae</taxon>
        <taxon>Salmoninae</taxon>
        <taxon>Hucho</taxon>
    </lineage>
</organism>
<name>A0A4W5MBY8_9TELE</name>
<dbReference type="AlphaFoldDB" id="A0A4W5MBY8"/>